<dbReference type="Pfam" id="PF00126">
    <property type="entry name" value="HTH_1"/>
    <property type="match status" value="1"/>
</dbReference>
<evidence type="ECO:0000256" key="2">
    <source>
        <dbReference type="ARBA" id="ARBA00023015"/>
    </source>
</evidence>
<protein>
    <submittedName>
        <fullName evidence="6">LysR family transcriptional regulator</fullName>
    </submittedName>
</protein>
<comment type="caution">
    <text evidence="6">The sequence shown here is derived from an EMBL/GenBank/DDBJ whole genome shotgun (WGS) entry which is preliminary data.</text>
</comment>
<dbReference type="InterPro" id="IPR036390">
    <property type="entry name" value="WH_DNA-bd_sf"/>
</dbReference>
<evidence type="ECO:0000256" key="1">
    <source>
        <dbReference type="ARBA" id="ARBA00009437"/>
    </source>
</evidence>
<evidence type="ECO:0000259" key="5">
    <source>
        <dbReference type="PROSITE" id="PS50931"/>
    </source>
</evidence>
<dbReference type="PROSITE" id="PS50931">
    <property type="entry name" value="HTH_LYSR"/>
    <property type="match status" value="1"/>
</dbReference>
<dbReference type="PANTHER" id="PTHR30126:SF39">
    <property type="entry name" value="HTH-TYPE TRANSCRIPTIONAL REGULATOR CYSL"/>
    <property type="match status" value="1"/>
</dbReference>
<dbReference type="PANTHER" id="PTHR30126">
    <property type="entry name" value="HTH-TYPE TRANSCRIPTIONAL REGULATOR"/>
    <property type="match status" value="1"/>
</dbReference>
<dbReference type="InterPro" id="IPR005119">
    <property type="entry name" value="LysR_subst-bd"/>
</dbReference>
<name>A0ABW4PFL6_9ACTN</name>
<keyword evidence="4" id="KW-0804">Transcription</keyword>
<evidence type="ECO:0000256" key="4">
    <source>
        <dbReference type="ARBA" id="ARBA00023163"/>
    </source>
</evidence>
<proteinExistence type="inferred from homology"/>
<dbReference type="InterPro" id="IPR036388">
    <property type="entry name" value="WH-like_DNA-bd_sf"/>
</dbReference>
<dbReference type="SUPFAM" id="SSF46785">
    <property type="entry name" value="Winged helix' DNA-binding domain"/>
    <property type="match status" value="1"/>
</dbReference>
<gene>
    <name evidence="6" type="ORF">ACFSJS_04925</name>
</gene>
<evidence type="ECO:0000313" key="6">
    <source>
        <dbReference type="EMBL" id="MFD1829007.1"/>
    </source>
</evidence>
<keyword evidence="7" id="KW-1185">Reference proteome</keyword>
<organism evidence="6 7">
    <name type="scientific">Streptomyces desertarenae</name>
    <dbReference type="NCBI Taxonomy" id="2666184"/>
    <lineage>
        <taxon>Bacteria</taxon>
        <taxon>Bacillati</taxon>
        <taxon>Actinomycetota</taxon>
        <taxon>Actinomycetes</taxon>
        <taxon>Kitasatosporales</taxon>
        <taxon>Streptomycetaceae</taxon>
        <taxon>Streptomyces</taxon>
    </lineage>
</organism>
<dbReference type="InterPro" id="IPR000847">
    <property type="entry name" value="LysR_HTH_N"/>
</dbReference>
<dbReference type="PRINTS" id="PR00039">
    <property type="entry name" value="HTHLYSR"/>
</dbReference>
<reference evidence="7" key="1">
    <citation type="journal article" date="2019" name="Int. J. Syst. Evol. Microbiol.">
        <title>The Global Catalogue of Microorganisms (GCM) 10K type strain sequencing project: providing services to taxonomists for standard genome sequencing and annotation.</title>
        <authorList>
            <consortium name="The Broad Institute Genomics Platform"/>
            <consortium name="The Broad Institute Genome Sequencing Center for Infectious Disease"/>
            <person name="Wu L."/>
            <person name="Ma J."/>
        </authorList>
    </citation>
    <scope>NUCLEOTIDE SEQUENCE [LARGE SCALE GENOMIC DNA]</scope>
    <source>
        <strain evidence="7">CGMCC 4.7455</strain>
    </source>
</reference>
<dbReference type="EMBL" id="JBHUFU010000002">
    <property type="protein sequence ID" value="MFD1829007.1"/>
    <property type="molecule type" value="Genomic_DNA"/>
</dbReference>
<evidence type="ECO:0000313" key="7">
    <source>
        <dbReference type="Proteomes" id="UP001597365"/>
    </source>
</evidence>
<keyword evidence="3" id="KW-0238">DNA-binding</keyword>
<dbReference type="Proteomes" id="UP001597365">
    <property type="component" value="Unassembled WGS sequence"/>
</dbReference>
<evidence type="ECO:0000256" key="3">
    <source>
        <dbReference type="ARBA" id="ARBA00023125"/>
    </source>
</evidence>
<accession>A0ABW4PFL6</accession>
<sequence>MDLGLLRTFLTVHRAGSFTRAAALLGLSQPAVTGQIRALERQAGRPLFLRGARGVIPTGAGDELAHKVAPHLDALQEIALGGLDPAAAARTLHLTGPPEFTSLRAMPALVPLVRRGLAVRTAFGSPEESLEGLADGRYDLAVVPSRPRGPLLSSTPLCDEEKVLVAAEHWVERTGGPEAVRAEGPAALEGVPALCVHESLPLLTRYWTAVFEEPPPRRSGVIVAPDLRAVLECVAAGAGMAALPRYVCREALDDGRVAVLFDPPVPPLSTYFLAVRSGTLTQPHIARAHERLLCAASEW</sequence>
<dbReference type="Pfam" id="PF03466">
    <property type="entry name" value="LysR_substrate"/>
    <property type="match status" value="1"/>
</dbReference>
<dbReference type="Gene3D" id="1.10.10.10">
    <property type="entry name" value="Winged helix-like DNA-binding domain superfamily/Winged helix DNA-binding domain"/>
    <property type="match status" value="1"/>
</dbReference>
<keyword evidence="2" id="KW-0805">Transcription regulation</keyword>
<dbReference type="SUPFAM" id="SSF53850">
    <property type="entry name" value="Periplasmic binding protein-like II"/>
    <property type="match status" value="1"/>
</dbReference>
<dbReference type="Gene3D" id="3.40.190.290">
    <property type="match status" value="1"/>
</dbReference>
<dbReference type="RefSeq" id="WP_380897128.1">
    <property type="nucleotide sequence ID" value="NZ_JBHUFU010000002.1"/>
</dbReference>
<dbReference type="CDD" id="cd05466">
    <property type="entry name" value="PBP2_LTTR_substrate"/>
    <property type="match status" value="1"/>
</dbReference>
<comment type="similarity">
    <text evidence="1">Belongs to the LysR transcriptional regulatory family.</text>
</comment>
<feature type="domain" description="HTH lysR-type" evidence="5">
    <location>
        <begin position="1"/>
        <end position="58"/>
    </location>
</feature>